<evidence type="ECO:0000313" key="6">
    <source>
        <dbReference type="EMBL" id="KAK7198475.1"/>
    </source>
</evidence>
<dbReference type="InterPro" id="IPR045004">
    <property type="entry name" value="ECH_dom"/>
</dbReference>
<dbReference type="Pfam" id="PF16113">
    <property type="entry name" value="ECH_2"/>
    <property type="match status" value="1"/>
</dbReference>
<comment type="catalytic activity">
    <reaction evidence="1">
        <text>3-hydroxy-2-methylpropanoyl-CoA + H2O = 3-hydroxy-2-methylpropanoate + CoA + H(+)</text>
        <dbReference type="Rhea" id="RHEA:20888"/>
        <dbReference type="ChEBI" id="CHEBI:11805"/>
        <dbReference type="ChEBI" id="CHEBI:15377"/>
        <dbReference type="ChEBI" id="CHEBI:15378"/>
        <dbReference type="ChEBI" id="CHEBI:57287"/>
        <dbReference type="ChEBI" id="CHEBI:57340"/>
        <dbReference type="EC" id="3.1.2.4"/>
    </reaction>
</comment>
<evidence type="ECO:0000256" key="3">
    <source>
        <dbReference type="ARBA" id="ARBA00022801"/>
    </source>
</evidence>
<feature type="region of interest" description="Disordered" evidence="4">
    <location>
        <begin position="344"/>
        <end position="371"/>
    </location>
</feature>
<dbReference type="EC" id="3.1.2.4" evidence="2"/>
<protein>
    <recommendedName>
        <fullName evidence="2">3-hydroxyisobutyryl-CoA hydrolase</fullName>
        <ecNumber evidence="2">3.1.2.4</ecNumber>
    </recommendedName>
</protein>
<dbReference type="InterPro" id="IPR029045">
    <property type="entry name" value="ClpP/crotonase-like_dom_sf"/>
</dbReference>
<dbReference type="Gene3D" id="3.90.226.10">
    <property type="entry name" value="2-enoyl-CoA Hydratase, Chain A, domain 1"/>
    <property type="match status" value="1"/>
</dbReference>
<organism evidence="6 7">
    <name type="scientific">Novymonas esmeraldas</name>
    <dbReference type="NCBI Taxonomy" id="1808958"/>
    <lineage>
        <taxon>Eukaryota</taxon>
        <taxon>Discoba</taxon>
        <taxon>Euglenozoa</taxon>
        <taxon>Kinetoplastea</taxon>
        <taxon>Metakinetoplastina</taxon>
        <taxon>Trypanosomatida</taxon>
        <taxon>Trypanosomatidae</taxon>
        <taxon>Novymonas</taxon>
    </lineage>
</organism>
<dbReference type="PANTHER" id="PTHR43176:SF3">
    <property type="entry name" value="3-HYDROXYISOBUTYRYL-COA HYDROLASE, MITOCHONDRIAL"/>
    <property type="match status" value="1"/>
</dbReference>
<evidence type="ECO:0000259" key="5">
    <source>
        <dbReference type="Pfam" id="PF16113"/>
    </source>
</evidence>
<gene>
    <name evidence="6" type="ORF">NESM_000807800</name>
</gene>
<dbReference type="NCBIfam" id="NF004127">
    <property type="entry name" value="PRK05617.1"/>
    <property type="match status" value="1"/>
</dbReference>
<name>A0AAW0EW01_9TRYP</name>
<dbReference type="InterPro" id="IPR032259">
    <property type="entry name" value="HIBYL-CoA-H"/>
</dbReference>
<accession>A0AAW0EW01</accession>
<dbReference type="EMBL" id="JAECZO010000153">
    <property type="protein sequence ID" value="KAK7198475.1"/>
    <property type="molecule type" value="Genomic_DNA"/>
</dbReference>
<dbReference type="CDD" id="cd06558">
    <property type="entry name" value="crotonase-like"/>
    <property type="match status" value="1"/>
</dbReference>
<dbReference type="GO" id="GO:0003860">
    <property type="term" value="F:3-hydroxyisobutyryl-CoA hydrolase activity"/>
    <property type="evidence" value="ECO:0007669"/>
    <property type="project" value="UniProtKB-EC"/>
</dbReference>
<dbReference type="Proteomes" id="UP001430356">
    <property type="component" value="Unassembled WGS sequence"/>
</dbReference>
<evidence type="ECO:0000256" key="4">
    <source>
        <dbReference type="SAM" id="MobiDB-lite"/>
    </source>
</evidence>
<dbReference type="GO" id="GO:0006574">
    <property type="term" value="P:L-valine catabolic process"/>
    <property type="evidence" value="ECO:0007669"/>
    <property type="project" value="TreeGrafter"/>
</dbReference>
<sequence>MRRCVVRRAATVLFQDYPHARHVTLNKPKSLNALDYAMTQELHRLYITEPAPASSLYILTGAGEKAFCAGGDVVGVTTDTPRGCGRDFFYLEYQVDHKVRSLPAGQVCLWNGYVLGGGVGVSIGSTYRVASEKACLAMPEVAIGMVPDVGASWFLPRLPVPGLGLYMGLTGHRLHGADLVHLGVATHLVPSAKMAELEHALLAMASASEVEAVLQRYATPPAQLPPCTIASSFPFLAEHFDITAERTVPAILDACRANADRDPLAKAAAAVLPTSSPTSKVLALEMLKRGATFTSPAQAFAMEYCASQRLLAEHEFREGVRALLVDKDKKPKWRPSTVEEVTPEAIDSYFHPTTPDQPAWDPVAPLPPRSS</sequence>
<evidence type="ECO:0000256" key="1">
    <source>
        <dbReference type="ARBA" id="ARBA00001709"/>
    </source>
</evidence>
<keyword evidence="3 6" id="KW-0378">Hydrolase</keyword>
<dbReference type="SUPFAM" id="SSF52096">
    <property type="entry name" value="ClpP/crotonase"/>
    <property type="match status" value="1"/>
</dbReference>
<dbReference type="PANTHER" id="PTHR43176">
    <property type="entry name" value="3-HYDROXYISOBUTYRYL-COA HYDROLASE-RELATED"/>
    <property type="match status" value="1"/>
</dbReference>
<reference evidence="6 7" key="1">
    <citation type="journal article" date="2021" name="MBio">
        <title>A New Model Trypanosomatid, Novymonas esmeraldas: Genomic Perception of Its 'Candidatus Pandoraea novymonadis' Endosymbiont.</title>
        <authorList>
            <person name="Zakharova A."/>
            <person name="Saura A."/>
            <person name="Butenko A."/>
            <person name="Podesvova L."/>
            <person name="Warmusova S."/>
            <person name="Kostygov A.Y."/>
            <person name="Nenarokova A."/>
            <person name="Lukes J."/>
            <person name="Opperdoes F.R."/>
            <person name="Yurchenko V."/>
        </authorList>
    </citation>
    <scope>NUCLEOTIDE SEQUENCE [LARGE SCALE GENOMIC DNA]</scope>
    <source>
        <strain evidence="6 7">E262AT.01</strain>
    </source>
</reference>
<dbReference type="AlphaFoldDB" id="A0AAW0EW01"/>
<comment type="caution">
    <text evidence="6">The sequence shown here is derived from an EMBL/GenBank/DDBJ whole genome shotgun (WGS) entry which is preliminary data.</text>
</comment>
<evidence type="ECO:0000256" key="2">
    <source>
        <dbReference type="ARBA" id="ARBA00011915"/>
    </source>
</evidence>
<evidence type="ECO:0000313" key="7">
    <source>
        <dbReference type="Proteomes" id="UP001430356"/>
    </source>
</evidence>
<keyword evidence="7" id="KW-1185">Reference proteome</keyword>
<proteinExistence type="predicted"/>
<feature type="domain" description="Enoyl-CoA hydratase/isomerase" evidence="5">
    <location>
        <begin position="21"/>
        <end position="350"/>
    </location>
</feature>